<evidence type="ECO:0000256" key="1">
    <source>
        <dbReference type="ARBA" id="ARBA00022729"/>
    </source>
</evidence>
<dbReference type="InterPro" id="IPR011055">
    <property type="entry name" value="Dup_hybrid_motif"/>
</dbReference>
<dbReference type="AlphaFoldDB" id="A0A285HPJ1"/>
<sequence length="412" mass="42908">MSGARPNFQLPFPYGEKWLAQTRADHKPNPNSLDLTRQGGDSNGRPILAAAAGKVVRARYEGGGGNFVRIDHGNGWQTRYLHMIEQPAVSEGQTVTQGQRIGRVGSTGDSGAPHLHFEQMSDGETVRSVFNGEPVQVQIGHSQVLTSYNGGTGPVSTSGVVAADVTGDGHADLLARKPDGSLWLYTNSGTDAPYGSGKVVGAGWQGFMWFAAGPVTGGKRADILAVRPDGALLLYPNTGDDNQPYGSGKVVGSSWHQFNRFMVGDVTGDGRADIVVSRPDGELLLYANTGSADQPYAGAAVIGEGFTIMDRIVVADITGDKRADLLTTNPAGGLFLYANSGSDSAPYSLPATIGDGWGAINRITAGDVTGDGNTDVVATRPDGTLLLYKHSGSATAPYGAGSVIGNGWQVFA</sequence>
<dbReference type="InterPro" id="IPR050570">
    <property type="entry name" value="Cell_wall_metabolism_enzyme"/>
</dbReference>
<proteinExistence type="predicted"/>
<evidence type="ECO:0000259" key="3">
    <source>
        <dbReference type="Pfam" id="PF01551"/>
    </source>
</evidence>
<feature type="region of interest" description="Disordered" evidence="2">
    <location>
        <begin position="24"/>
        <end position="45"/>
    </location>
</feature>
<dbReference type="InterPro" id="IPR013517">
    <property type="entry name" value="FG-GAP"/>
</dbReference>
<dbReference type="GO" id="GO:0004222">
    <property type="term" value="F:metalloendopeptidase activity"/>
    <property type="evidence" value="ECO:0007669"/>
    <property type="project" value="TreeGrafter"/>
</dbReference>
<dbReference type="PANTHER" id="PTHR21666">
    <property type="entry name" value="PEPTIDASE-RELATED"/>
    <property type="match status" value="1"/>
</dbReference>
<dbReference type="Pfam" id="PF01551">
    <property type="entry name" value="Peptidase_M23"/>
    <property type="match status" value="1"/>
</dbReference>
<dbReference type="RefSeq" id="WP_179855170.1">
    <property type="nucleotide sequence ID" value="NZ_OBDY01000005.1"/>
</dbReference>
<dbReference type="InterPro" id="IPR028994">
    <property type="entry name" value="Integrin_alpha_N"/>
</dbReference>
<dbReference type="Gene3D" id="2.115.10.10">
    <property type="entry name" value="Tachylectin 2"/>
    <property type="match status" value="1"/>
</dbReference>
<dbReference type="SUPFAM" id="SSF69318">
    <property type="entry name" value="Integrin alpha N-terminal domain"/>
    <property type="match status" value="1"/>
</dbReference>
<keyword evidence="5" id="KW-1185">Reference proteome</keyword>
<dbReference type="SUPFAM" id="SSF51261">
    <property type="entry name" value="Duplicated hybrid motif"/>
    <property type="match status" value="1"/>
</dbReference>
<organism evidence="4 5">
    <name type="scientific">Paractinoplanes atraurantiacus</name>
    <dbReference type="NCBI Taxonomy" id="1036182"/>
    <lineage>
        <taxon>Bacteria</taxon>
        <taxon>Bacillati</taxon>
        <taxon>Actinomycetota</taxon>
        <taxon>Actinomycetes</taxon>
        <taxon>Micromonosporales</taxon>
        <taxon>Micromonosporaceae</taxon>
        <taxon>Paractinoplanes</taxon>
    </lineage>
</organism>
<dbReference type="Proteomes" id="UP000219612">
    <property type="component" value="Unassembled WGS sequence"/>
</dbReference>
<name>A0A285HPJ1_9ACTN</name>
<evidence type="ECO:0000313" key="5">
    <source>
        <dbReference type="Proteomes" id="UP000219612"/>
    </source>
</evidence>
<keyword evidence="1" id="KW-0732">Signal</keyword>
<feature type="domain" description="M23ase beta-sheet core" evidence="3">
    <location>
        <begin position="43"/>
        <end position="126"/>
    </location>
</feature>
<evidence type="ECO:0000313" key="4">
    <source>
        <dbReference type="EMBL" id="SNY37607.1"/>
    </source>
</evidence>
<evidence type="ECO:0000256" key="2">
    <source>
        <dbReference type="SAM" id="MobiDB-lite"/>
    </source>
</evidence>
<dbReference type="Gene3D" id="2.20.25.650">
    <property type="entry name" value="Tachylectin-2-like"/>
    <property type="match status" value="1"/>
</dbReference>
<reference evidence="4 5" key="1">
    <citation type="submission" date="2017-09" db="EMBL/GenBank/DDBJ databases">
        <authorList>
            <person name="Ehlers B."/>
            <person name="Leendertz F.H."/>
        </authorList>
    </citation>
    <scope>NUCLEOTIDE SEQUENCE [LARGE SCALE GENOMIC DNA]</scope>
    <source>
        <strain evidence="4 5">CGMCC 4.6857</strain>
    </source>
</reference>
<dbReference type="Gene3D" id="2.70.70.10">
    <property type="entry name" value="Glucose Permease (Domain IIA)"/>
    <property type="match status" value="1"/>
</dbReference>
<dbReference type="CDD" id="cd12797">
    <property type="entry name" value="M23_peptidase"/>
    <property type="match status" value="1"/>
</dbReference>
<dbReference type="InterPro" id="IPR016047">
    <property type="entry name" value="M23ase_b-sheet_dom"/>
</dbReference>
<dbReference type="Pfam" id="PF13517">
    <property type="entry name" value="FG-GAP_3"/>
    <property type="match status" value="1"/>
</dbReference>
<dbReference type="PANTHER" id="PTHR21666:SF289">
    <property type="entry name" value="L-ALA--D-GLU ENDOPEPTIDASE"/>
    <property type="match status" value="1"/>
</dbReference>
<dbReference type="EMBL" id="OBDY01000005">
    <property type="protein sequence ID" value="SNY37607.1"/>
    <property type="molecule type" value="Genomic_DNA"/>
</dbReference>
<protein>
    <submittedName>
        <fullName evidence="4">Repeat domain-containing protein</fullName>
    </submittedName>
</protein>
<gene>
    <name evidence="4" type="ORF">SAMN05421748_105120</name>
</gene>
<accession>A0A285HPJ1</accession>